<protein>
    <recommendedName>
        <fullName evidence="4">BZIP domain-containing protein</fullName>
    </recommendedName>
</protein>
<dbReference type="GO" id="GO:0045893">
    <property type="term" value="P:positive regulation of DNA-templated transcription"/>
    <property type="evidence" value="ECO:0007669"/>
    <property type="project" value="InterPro"/>
</dbReference>
<evidence type="ECO:0000313" key="6">
    <source>
        <dbReference type="Proteomes" id="UP001168877"/>
    </source>
</evidence>
<organism evidence="5 6">
    <name type="scientific">Acer saccharum</name>
    <name type="common">Sugar maple</name>
    <dbReference type="NCBI Taxonomy" id="4024"/>
    <lineage>
        <taxon>Eukaryota</taxon>
        <taxon>Viridiplantae</taxon>
        <taxon>Streptophyta</taxon>
        <taxon>Embryophyta</taxon>
        <taxon>Tracheophyta</taxon>
        <taxon>Spermatophyta</taxon>
        <taxon>Magnoliopsida</taxon>
        <taxon>eudicotyledons</taxon>
        <taxon>Gunneridae</taxon>
        <taxon>Pentapetalae</taxon>
        <taxon>rosids</taxon>
        <taxon>malvids</taxon>
        <taxon>Sapindales</taxon>
        <taxon>Sapindaceae</taxon>
        <taxon>Hippocastanoideae</taxon>
        <taxon>Acereae</taxon>
        <taxon>Acer</taxon>
    </lineage>
</organism>
<dbReference type="Proteomes" id="UP001168877">
    <property type="component" value="Unassembled WGS sequence"/>
</dbReference>
<dbReference type="InterPro" id="IPR046347">
    <property type="entry name" value="bZIP_sf"/>
</dbReference>
<dbReference type="AlphaFoldDB" id="A0AA39TET9"/>
<keyword evidence="6" id="KW-1185">Reference proteome</keyword>
<proteinExistence type="predicted"/>
<dbReference type="EMBL" id="JAUESC010000002">
    <property type="protein sequence ID" value="KAK0604490.1"/>
    <property type="molecule type" value="Genomic_DNA"/>
</dbReference>
<dbReference type="PANTHER" id="PTHR22952:SF175">
    <property type="entry name" value="PROTEIN ABSCISIC ACID-INSENSITIVE 5"/>
    <property type="match status" value="1"/>
</dbReference>
<dbReference type="SUPFAM" id="SSF57959">
    <property type="entry name" value="Leucine zipper domain"/>
    <property type="match status" value="1"/>
</dbReference>
<sequence length="187" mass="20830">MAPLSELASVVAPPTQTNMNDWKEVLLVLPKNAATTESGVGMVEQQQKAGGVVINNNISKRRSNDDLPEEEEDVIEVRRQCRMMKNRESAAQSCAKRLAYTAKLEKELDSLKEENKKLKQIVNPFEELETAEEFGAVVVAILVDLEDEGLREVEVEVEVGRFGSLDLRETVDIVGTDAAEDMTRKIQ</sequence>
<comment type="caution">
    <text evidence="5">The sequence shown here is derived from an EMBL/GenBank/DDBJ whole genome shotgun (WGS) entry which is preliminary data.</text>
</comment>
<evidence type="ECO:0000256" key="1">
    <source>
        <dbReference type="ARBA" id="ARBA00004123"/>
    </source>
</evidence>
<dbReference type="Gene3D" id="1.20.5.170">
    <property type="match status" value="1"/>
</dbReference>
<evidence type="ECO:0000259" key="4">
    <source>
        <dbReference type="SMART" id="SM00338"/>
    </source>
</evidence>
<dbReference type="InterPro" id="IPR043452">
    <property type="entry name" value="BZIP46-like"/>
</dbReference>
<reference evidence="5" key="1">
    <citation type="journal article" date="2022" name="Plant J.">
        <title>Strategies of tolerance reflected in two North American maple genomes.</title>
        <authorList>
            <person name="McEvoy S.L."/>
            <person name="Sezen U.U."/>
            <person name="Trouern-Trend A."/>
            <person name="McMahon S.M."/>
            <person name="Schaberg P.G."/>
            <person name="Yang J."/>
            <person name="Wegrzyn J.L."/>
            <person name="Swenson N.G."/>
        </authorList>
    </citation>
    <scope>NUCLEOTIDE SEQUENCE</scope>
    <source>
        <strain evidence="5">NS2018</strain>
    </source>
</reference>
<dbReference type="GO" id="GO:0003700">
    <property type="term" value="F:DNA-binding transcription factor activity"/>
    <property type="evidence" value="ECO:0007669"/>
    <property type="project" value="InterPro"/>
</dbReference>
<dbReference type="GO" id="GO:0003677">
    <property type="term" value="F:DNA binding"/>
    <property type="evidence" value="ECO:0007669"/>
    <property type="project" value="UniProtKB-KW"/>
</dbReference>
<evidence type="ECO:0000256" key="3">
    <source>
        <dbReference type="ARBA" id="ARBA00023242"/>
    </source>
</evidence>
<dbReference type="GO" id="GO:0005634">
    <property type="term" value="C:nucleus"/>
    <property type="evidence" value="ECO:0007669"/>
    <property type="project" value="UniProtKB-SubCell"/>
</dbReference>
<evidence type="ECO:0000313" key="5">
    <source>
        <dbReference type="EMBL" id="KAK0604490.1"/>
    </source>
</evidence>
<dbReference type="SMART" id="SM00338">
    <property type="entry name" value="BRLZ"/>
    <property type="match status" value="1"/>
</dbReference>
<comment type="subcellular location">
    <subcellularLocation>
        <location evidence="1">Nucleus</location>
    </subcellularLocation>
</comment>
<feature type="domain" description="BZIP" evidence="4">
    <location>
        <begin position="72"/>
        <end position="137"/>
    </location>
</feature>
<dbReference type="Pfam" id="PF00170">
    <property type="entry name" value="bZIP_1"/>
    <property type="match status" value="1"/>
</dbReference>
<reference evidence="5" key="2">
    <citation type="submission" date="2023-06" db="EMBL/GenBank/DDBJ databases">
        <authorList>
            <person name="Swenson N.G."/>
            <person name="Wegrzyn J.L."/>
            <person name="Mcevoy S.L."/>
        </authorList>
    </citation>
    <scope>NUCLEOTIDE SEQUENCE</scope>
    <source>
        <strain evidence="5">NS2018</strain>
        <tissue evidence="5">Leaf</tissue>
    </source>
</reference>
<keyword evidence="2" id="KW-0238">DNA-binding</keyword>
<dbReference type="PANTHER" id="PTHR22952">
    <property type="entry name" value="CAMP-RESPONSE ELEMENT BINDING PROTEIN-RELATED"/>
    <property type="match status" value="1"/>
</dbReference>
<keyword evidence="3" id="KW-0539">Nucleus</keyword>
<accession>A0AA39TET9</accession>
<gene>
    <name evidence="5" type="ORF">LWI29_016186</name>
</gene>
<name>A0AA39TET9_ACESA</name>
<evidence type="ECO:0000256" key="2">
    <source>
        <dbReference type="ARBA" id="ARBA00023125"/>
    </source>
</evidence>
<dbReference type="InterPro" id="IPR004827">
    <property type="entry name" value="bZIP"/>
</dbReference>